<dbReference type="CDD" id="cd00593">
    <property type="entry name" value="RIBOc"/>
    <property type="match status" value="1"/>
</dbReference>
<dbReference type="PROSITE" id="PS50142">
    <property type="entry name" value="RNASE_3_2"/>
    <property type="match status" value="1"/>
</dbReference>
<feature type="compositionally biased region" description="Low complexity" evidence="5">
    <location>
        <begin position="556"/>
        <end position="569"/>
    </location>
</feature>
<dbReference type="InterPro" id="IPR008733">
    <property type="entry name" value="PEX11"/>
</dbReference>
<evidence type="ECO:0000256" key="1">
    <source>
        <dbReference type="ARBA" id="ARBA00022593"/>
    </source>
</evidence>
<evidence type="ECO:0000256" key="3">
    <source>
        <dbReference type="ARBA" id="ARBA00023140"/>
    </source>
</evidence>
<feature type="domain" description="RNase III" evidence="6">
    <location>
        <begin position="682"/>
        <end position="765"/>
    </location>
</feature>
<dbReference type="EMBL" id="SPOI01000182">
    <property type="protein sequence ID" value="TIB33528.1"/>
    <property type="molecule type" value="Genomic_DNA"/>
</dbReference>
<dbReference type="Pfam" id="PF00636">
    <property type="entry name" value="Ribonuclease_3"/>
    <property type="match status" value="1"/>
</dbReference>
<dbReference type="AlphaFoldDB" id="A0A4T0IU65"/>
<keyword evidence="1" id="KW-0962">Peroxisome biogenesis</keyword>
<reference evidence="7 8" key="1">
    <citation type="submission" date="2019-03" db="EMBL/GenBank/DDBJ databases">
        <title>Sequencing 23 genomes of Wallemia ichthyophaga.</title>
        <authorList>
            <person name="Gostincar C."/>
        </authorList>
    </citation>
    <scope>NUCLEOTIDE SEQUENCE [LARGE SCALE GENOMIC DNA]</scope>
    <source>
        <strain evidence="7 8">EXF-6200</strain>
    </source>
</reference>
<comment type="subcellular location">
    <subcellularLocation>
        <location evidence="4">Peroxisome membrane</location>
    </subcellularLocation>
</comment>
<dbReference type="GO" id="GO:0005778">
    <property type="term" value="C:peroxisomal membrane"/>
    <property type="evidence" value="ECO:0007669"/>
    <property type="project" value="UniProtKB-SubCell"/>
</dbReference>
<dbReference type="Gene3D" id="1.10.1520.10">
    <property type="entry name" value="Ribonuclease III domain"/>
    <property type="match status" value="1"/>
</dbReference>
<dbReference type="GO" id="GO:0004525">
    <property type="term" value="F:ribonuclease III activity"/>
    <property type="evidence" value="ECO:0007669"/>
    <property type="project" value="InterPro"/>
</dbReference>
<dbReference type="InterPro" id="IPR036389">
    <property type="entry name" value="RNase_III_sf"/>
</dbReference>
<dbReference type="SMART" id="SM00535">
    <property type="entry name" value="RIBOc"/>
    <property type="match status" value="1"/>
</dbReference>
<evidence type="ECO:0000259" key="6">
    <source>
        <dbReference type="PROSITE" id="PS50142"/>
    </source>
</evidence>
<dbReference type="PANTHER" id="PTHR12652">
    <property type="entry name" value="PEROXISOMAL BIOGENESIS FACTOR 11"/>
    <property type="match status" value="1"/>
</dbReference>
<comment type="caution">
    <text evidence="7">The sequence shown here is derived from an EMBL/GenBank/DDBJ whole genome shotgun (WGS) entry which is preliminary data.</text>
</comment>
<dbReference type="PANTHER" id="PTHR12652:SF50">
    <property type="entry name" value="PEROXIN 11"/>
    <property type="match status" value="1"/>
</dbReference>
<evidence type="ECO:0000256" key="2">
    <source>
        <dbReference type="ARBA" id="ARBA00023136"/>
    </source>
</evidence>
<sequence length="788" mass="88843">MKLKCSFQSERLFSESRQEQLEELSGLIDGDSKFLTVFSKGRKVRMDSETIAGRLQEALNDSGVMRAIKYYQLYSDPLDIQHIYPLVKDTNTCNPSTSFLRGVINKIPKHPGLPTWGDLKAFGGSLSGEELLYLYSLSMTLRDVSVLASHSHTTMNALNSLKINANVTNSLELLKYTNGRDKVYRTAQYAARLLAWFYSRFGIPQGTFAGVSLDAIKGVLSTSRKLMRLGKPVETLTAALKTLDGTSNNDIIARSLSVIRNLNYTIFLSFDGLIWLHSTKIRCVQKSTNERFIRNAYTFWALGLLSGVLSGAYKEQMLSRTLLKARRQALSDEKDGNANVERVVSQRASSRKAMLEDALNLLIPVKGLDLFNINEGLVGAAGLVTSLMGLQSHWHSASASTVTAMQCLEQEKWLVRIGEGLLNAFLLDYICCNHPNLDIGAVLMHLTAPALLACLLDSLGVSELKSEERKKRALYAHDKLVKWLHDVYHPHIQLAVHDPKRCTSQVISLDDSDSESGSDESEENWVQAVEASFGDLSMCDTGETTMSSQDNPSPPTSSTTNTTKTSPNNDFALTDLVSTLSNIVNHFENDMEDPYKSERYHFLRILRIKAQVHNTKKVDRPMAELGLDVGHHELQFHEAIQSMPSFPSHYPPPLPWLSDKGIFETLTPRCLYPRQQSIFDNERLEFLGDTVLETIVTDAIFDKFPKYQPWDLTKLRRKLVTNNFFSFFSDLYGLFDKLRGSRTLHPKRKADVFEAYIGALYRESGHIYTNKWLVELLEPFIFQFAEQI</sequence>
<evidence type="ECO:0000313" key="7">
    <source>
        <dbReference type="EMBL" id="TIB33528.1"/>
    </source>
</evidence>
<evidence type="ECO:0000256" key="4">
    <source>
        <dbReference type="ARBA" id="ARBA00046271"/>
    </source>
</evidence>
<gene>
    <name evidence="7" type="ORF">E3P86_02974</name>
</gene>
<keyword evidence="3" id="KW-0576">Peroxisome</keyword>
<dbReference type="InterPro" id="IPR000999">
    <property type="entry name" value="RNase_III_dom"/>
</dbReference>
<dbReference type="GO" id="GO:0006396">
    <property type="term" value="P:RNA processing"/>
    <property type="evidence" value="ECO:0007669"/>
    <property type="project" value="InterPro"/>
</dbReference>
<evidence type="ECO:0000256" key="5">
    <source>
        <dbReference type="SAM" id="MobiDB-lite"/>
    </source>
</evidence>
<organism evidence="7 8">
    <name type="scientific">Wallemia ichthyophaga</name>
    <dbReference type="NCBI Taxonomy" id="245174"/>
    <lineage>
        <taxon>Eukaryota</taxon>
        <taxon>Fungi</taxon>
        <taxon>Dikarya</taxon>
        <taxon>Basidiomycota</taxon>
        <taxon>Wallemiomycotina</taxon>
        <taxon>Wallemiomycetes</taxon>
        <taxon>Wallemiales</taxon>
        <taxon>Wallemiaceae</taxon>
        <taxon>Wallemia</taxon>
    </lineage>
</organism>
<evidence type="ECO:0000313" key="8">
    <source>
        <dbReference type="Proteomes" id="UP000310689"/>
    </source>
</evidence>
<dbReference type="SUPFAM" id="SSF69065">
    <property type="entry name" value="RNase III domain-like"/>
    <property type="match status" value="1"/>
</dbReference>
<dbReference type="Pfam" id="PF05648">
    <property type="entry name" value="PEX11"/>
    <property type="match status" value="1"/>
</dbReference>
<accession>A0A4T0IU65</accession>
<protein>
    <recommendedName>
        <fullName evidence="6">RNase III domain-containing protein</fullName>
    </recommendedName>
</protein>
<keyword evidence="2" id="KW-0472">Membrane</keyword>
<dbReference type="Proteomes" id="UP000310689">
    <property type="component" value="Unassembled WGS sequence"/>
</dbReference>
<feature type="region of interest" description="Disordered" evidence="5">
    <location>
        <begin position="540"/>
        <end position="570"/>
    </location>
</feature>
<name>A0A4T0IU65_WALIC</name>
<dbReference type="GO" id="GO:0016559">
    <property type="term" value="P:peroxisome fission"/>
    <property type="evidence" value="ECO:0007669"/>
    <property type="project" value="InterPro"/>
</dbReference>
<proteinExistence type="predicted"/>